<organism evidence="2 3">
    <name type="scientific">Romanomermis culicivorax</name>
    <name type="common">Nematode worm</name>
    <dbReference type="NCBI Taxonomy" id="13658"/>
    <lineage>
        <taxon>Eukaryota</taxon>
        <taxon>Metazoa</taxon>
        <taxon>Ecdysozoa</taxon>
        <taxon>Nematoda</taxon>
        <taxon>Enoplea</taxon>
        <taxon>Dorylaimia</taxon>
        <taxon>Mermithida</taxon>
        <taxon>Mermithoidea</taxon>
        <taxon>Mermithidae</taxon>
        <taxon>Romanomermis</taxon>
    </lineage>
</organism>
<keyword evidence="2" id="KW-1185">Reference proteome</keyword>
<evidence type="ECO:0000313" key="2">
    <source>
        <dbReference type="Proteomes" id="UP000887565"/>
    </source>
</evidence>
<reference evidence="3" key="1">
    <citation type="submission" date="2022-11" db="UniProtKB">
        <authorList>
            <consortium name="WormBaseParasite"/>
        </authorList>
    </citation>
    <scope>IDENTIFICATION</scope>
</reference>
<proteinExistence type="predicted"/>
<dbReference type="AlphaFoldDB" id="A0A915IC49"/>
<name>A0A915IC49_ROMCU</name>
<evidence type="ECO:0000259" key="1">
    <source>
        <dbReference type="PROSITE" id="PS50200"/>
    </source>
</evidence>
<feature type="domain" description="Ras-associating" evidence="1">
    <location>
        <begin position="1"/>
        <end position="70"/>
    </location>
</feature>
<sequence length="70" mass="8101">DQEIVRIYTQLVSCKNANSVSYVTFKLDSRTTCRQVKEWALKKLRPNRSAAGPDDVRFYDIVMVVESDVF</sequence>
<dbReference type="InterPro" id="IPR000159">
    <property type="entry name" value="RA_dom"/>
</dbReference>
<protein>
    <submittedName>
        <fullName evidence="3">Ras-associating domain-containing protein</fullName>
    </submittedName>
</protein>
<dbReference type="PROSITE" id="PS50200">
    <property type="entry name" value="RA"/>
    <property type="match status" value="1"/>
</dbReference>
<dbReference type="GO" id="GO:0007165">
    <property type="term" value="P:signal transduction"/>
    <property type="evidence" value="ECO:0007669"/>
    <property type="project" value="InterPro"/>
</dbReference>
<dbReference type="Pfam" id="PF00788">
    <property type="entry name" value="RA"/>
    <property type="match status" value="1"/>
</dbReference>
<dbReference type="WBParaSite" id="nRc.2.0.1.t11759-RA">
    <property type="protein sequence ID" value="nRc.2.0.1.t11759-RA"/>
    <property type="gene ID" value="nRc.2.0.1.g11759"/>
</dbReference>
<evidence type="ECO:0000313" key="3">
    <source>
        <dbReference type="WBParaSite" id="nRc.2.0.1.t11759-RA"/>
    </source>
</evidence>
<dbReference type="Proteomes" id="UP000887565">
    <property type="component" value="Unplaced"/>
</dbReference>
<accession>A0A915IC49</accession>